<dbReference type="RefSeq" id="WP_216146259.1">
    <property type="nucleotide sequence ID" value="NZ_JAHLDV010000006.1"/>
</dbReference>
<organism evidence="1 2">
    <name type="scientific">Clostridium frigoris</name>
    <dbReference type="NCBI Taxonomy" id="205327"/>
    <lineage>
        <taxon>Bacteria</taxon>
        <taxon>Bacillati</taxon>
        <taxon>Bacillota</taxon>
        <taxon>Clostridia</taxon>
        <taxon>Eubacteriales</taxon>
        <taxon>Clostridiaceae</taxon>
        <taxon>Clostridium</taxon>
    </lineage>
</organism>
<dbReference type="EMBL" id="JAHLDV010000006">
    <property type="protein sequence ID" value="MBU3159057.1"/>
    <property type="molecule type" value="Genomic_DNA"/>
</dbReference>
<comment type="caution">
    <text evidence="1">The sequence shown here is derived from an EMBL/GenBank/DDBJ whole genome shotgun (WGS) entry which is preliminary data.</text>
</comment>
<protein>
    <submittedName>
        <fullName evidence="1">Uncharacterized protein</fullName>
    </submittedName>
</protein>
<accession>A0ABS6BT70</accession>
<reference evidence="1 2" key="1">
    <citation type="submission" date="2021-06" db="EMBL/GenBank/DDBJ databases">
        <title>Clostridia strains as spoilage organisms.</title>
        <authorList>
            <person name="Wambui J."/>
            <person name="Stephan R."/>
            <person name="Stevens M.J.A."/>
        </authorList>
    </citation>
    <scope>NUCLEOTIDE SEQUENCE [LARGE SCALE GENOMIC DNA]</scope>
    <source>
        <strain evidence="1 2">DSM 14204</strain>
    </source>
</reference>
<evidence type="ECO:0000313" key="1">
    <source>
        <dbReference type="EMBL" id="MBU3159057.1"/>
    </source>
</evidence>
<keyword evidence="2" id="KW-1185">Reference proteome</keyword>
<proteinExistence type="predicted"/>
<dbReference type="Proteomes" id="UP000776252">
    <property type="component" value="Unassembled WGS sequence"/>
</dbReference>
<sequence>MDLEENLIKYKNITLTIVEMVKVEEFEKLDEIFQKRQLIIDDMNKINYSKEELKKLYLQYGIENLEKDLASRMKVKKGDLLDKMKKNKKRQTGMMGYNKIPSKAVFLSKKI</sequence>
<gene>
    <name evidence="1" type="ORF">KPL37_04700</name>
</gene>
<evidence type="ECO:0000313" key="2">
    <source>
        <dbReference type="Proteomes" id="UP000776252"/>
    </source>
</evidence>
<name>A0ABS6BT70_9CLOT</name>